<evidence type="ECO:0000259" key="15">
    <source>
        <dbReference type="PROSITE" id="PS50850"/>
    </source>
</evidence>
<reference evidence="17" key="1">
    <citation type="journal article" date="2019" name="Int. J. Syst. Evol. Microbiol.">
        <title>The Global Catalogue of Microorganisms (GCM) 10K type strain sequencing project: providing services to taxonomists for standard genome sequencing and annotation.</title>
        <authorList>
            <consortium name="The Broad Institute Genomics Platform"/>
            <consortium name="The Broad Institute Genome Sequencing Center for Infectious Disease"/>
            <person name="Wu L."/>
            <person name="Ma J."/>
        </authorList>
    </citation>
    <scope>NUCLEOTIDE SEQUENCE [LARGE SCALE GENOMIC DNA]</scope>
    <source>
        <strain evidence="17">CCUG 53270</strain>
    </source>
</reference>
<sequence>MLPNAKLAIGWLSFLAFFSVLNESVFNIALPDIASYFGIQAASANWVNTAFMLSFSIGTAVYGKISDSFGSKKLLAIGLLIYCGGSLFGFLAYRYFPAMIAARFIQGIGASAVPALIMVIITRYIHSDHRGKAFGMIGSLVALGESIGPVLGGLVTEYVHWSFLYTIPMMTILVLPFLYKKMPSDAPVTKNKIDRLGIALLAMGTAGFSLWMTHFHWSFLVLGILILVGFVSHINRTKQPFIEPALLRKRTFMASMLSGGILLGSAAGFLAMVPYMMKDVHQLAAGAIGSGIIFPGTVGVILFGMMGGVLVDRWGNRFTLSAGLCMMVLSFLILSIWLDQSPWLTTAMLITTLGGLSFIKTVVSNTAAASLEPEQAGAGMGILNFVCFLFEGFGMALVGGMLSQPWLASPLWNKLQESSAYLYSHILGILILFILIGGTIYLINYRRSR</sequence>
<keyword evidence="10" id="KW-0406">Ion transport</keyword>
<dbReference type="InterPro" id="IPR036259">
    <property type="entry name" value="MFS_trans_sf"/>
</dbReference>
<gene>
    <name evidence="16" type="ORF">ACFQ4B_00120</name>
</gene>
<feature type="transmembrane region" description="Helical" evidence="14">
    <location>
        <begin position="99"/>
        <end position="121"/>
    </location>
</feature>
<dbReference type="InterPro" id="IPR020846">
    <property type="entry name" value="MFS_dom"/>
</dbReference>
<feature type="transmembrane region" description="Helical" evidence="14">
    <location>
        <begin position="158"/>
        <end position="179"/>
    </location>
</feature>
<evidence type="ECO:0000256" key="1">
    <source>
        <dbReference type="ARBA" id="ARBA00003279"/>
    </source>
</evidence>
<comment type="function">
    <text evidence="1">Resistance to tetracycline by an active tetracycline efflux. This is an energy-dependent process that decreases the accumulation of the antibiotic in whole cells. This protein functions as a metal-tetracycline/H(+) antiporter.</text>
</comment>
<keyword evidence="12" id="KW-0046">Antibiotic resistance</keyword>
<organism evidence="16 17">
    <name type="scientific">Paenibacillus vulneris</name>
    <dbReference type="NCBI Taxonomy" id="1133364"/>
    <lineage>
        <taxon>Bacteria</taxon>
        <taxon>Bacillati</taxon>
        <taxon>Bacillota</taxon>
        <taxon>Bacilli</taxon>
        <taxon>Bacillales</taxon>
        <taxon>Paenibacillaceae</taxon>
        <taxon>Paenibacillus</taxon>
    </lineage>
</organism>
<dbReference type="EMBL" id="JBHTLU010000002">
    <property type="protein sequence ID" value="MFD1218507.1"/>
    <property type="molecule type" value="Genomic_DNA"/>
</dbReference>
<dbReference type="SUPFAM" id="SSF103473">
    <property type="entry name" value="MFS general substrate transporter"/>
    <property type="match status" value="1"/>
</dbReference>
<evidence type="ECO:0000256" key="5">
    <source>
        <dbReference type="ARBA" id="ARBA00022449"/>
    </source>
</evidence>
<evidence type="ECO:0000256" key="2">
    <source>
        <dbReference type="ARBA" id="ARBA00004651"/>
    </source>
</evidence>
<feature type="transmembrane region" description="Helical" evidence="14">
    <location>
        <begin position="74"/>
        <end position="93"/>
    </location>
</feature>
<evidence type="ECO:0000256" key="13">
    <source>
        <dbReference type="ARBA" id="ARBA00040630"/>
    </source>
</evidence>
<dbReference type="PANTHER" id="PTHR23501:SF188">
    <property type="entry name" value="TETRACYCLINE RESISTANCE PROTEIN"/>
    <property type="match status" value="1"/>
</dbReference>
<keyword evidence="4" id="KW-0813">Transport</keyword>
<dbReference type="InterPro" id="IPR011701">
    <property type="entry name" value="MFS"/>
</dbReference>
<proteinExistence type="inferred from homology"/>
<dbReference type="Proteomes" id="UP001597180">
    <property type="component" value="Unassembled WGS sequence"/>
</dbReference>
<feature type="transmembrane region" description="Helical" evidence="14">
    <location>
        <begin position="217"/>
        <end position="235"/>
    </location>
</feature>
<evidence type="ECO:0000256" key="11">
    <source>
        <dbReference type="ARBA" id="ARBA00023136"/>
    </source>
</evidence>
<evidence type="ECO:0000256" key="3">
    <source>
        <dbReference type="ARBA" id="ARBA00007520"/>
    </source>
</evidence>
<protein>
    <recommendedName>
        <fullName evidence="13">Tetracycline resistance protein</fullName>
    </recommendedName>
</protein>
<evidence type="ECO:0000256" key="14">
    <source>
        <dbReference type="SAM" id="Phobius"/>
    </source>
</evidence>
<keyword evidence="6" id="KW-1003">Cell membrane</keyword>
<dbReference type="Pfam" id="PF07690">
    <property type="entry name" value="MFS_1"/>
    <property type="match status" value="1"/>
</dbReference>
<comment type="subcellular location">
    <subcellularLocation>
        <location evidence="2">Cell membrane</location>
        <topology evidence="2">Multi-pass membrane protein</topology>
    </subcellularLocation>
</comment>
<evidence type="ECO:0000256" key="4">
    <source>
        <dbReference type="ARBA" id="ARBA00022448"/>
    </source>
</evidence>
<evidence type="ECO:0000256" key="6">
    <source>
        <dbReference type="ARBA" id="ARBA00022475"/>
    </source>
</evidence>
<comment type="similarity">
    <text evidence="3">Belongs to the major facilitator superfamily. TCR/Tet family.</text>
</comment>
<evidence type="ECO:0000313" key="16">
    <source>
        <dbReference type="EMBL" id="MFD1218507.1"/>
    </source>
</evidence>
<feature type="transmembrane region" description="Helical" evidence="14">
    <location>
        <begin position="283"/>
        <end position="311"/>
    </location>
</feature>
<comment type="caution">
    <text evidence="16">The sequence shown here is derived from an EMBL/GenBank/DDBJ whole genome shotgun (WGS) entry which is preliminary data.</text>
</comment>
<keyword evidence="5" id="KW-0050">Antiport</keyword>
<dbReference type="CDD" id="cd17321">
    <property type="entry name" value="MFS_MMR_MDR_like"/>
    <property type="match status" value="1"/>
</dbReference>
<feature type="transmembrane region" description="Helical" evidence="14">
    <location>
        <begin position="256"/>
        <end position="277"/>
    </location>
</feature>
<feature type="transmembrane region" description="Helical" evidence="14">
    <location>
        <begin position="422"/>
        <end position="443"/>
    </location>
</feature>
<keyword evidence="9 14" id="KW-1133">Transmembrane helix</keyword>
<evidence type="ECO:0000256" key="12">
    <source>
        <dbReference type="ARBA" id="ARBA00023251"/>
    </source>
</evidence>
<keyword evidence="17" id="KW-1185">Reference proteome</keyword>
<dbReference type="PROSITE" id="PS50850">
    <property type="entry name" value="MFS"/>
    <property type="match status" value="1"/>
</dbReference>
<keyword evidence="7 14" id="KW-0812">Transmembrane</keyword>
<name>A0ABW3UE84_9BACL</name>
<evidence type="ECO:0000256" key="9">
    <source>
        <dbReference type="ARBA" id="ARBA00022989"/>
    </source>
</evidence>
<feature type="domain" description="Major facilitator superfamily (MFS) profile" evidence="15">
    <location>
        <begin position="8"/>
        <end position="449"/>
    </location>
</feature>
<evidence type="ECO:0000256" key="10">
    <source>
        <dbReference type="ARBA" id="ARBA00023065"/>
    </source>
</evidence>
<dbReference type="PRINTS" id="PR01036">
    <property type="entry name" value="TCRTETB"/>
</dbReference>
<feature type="transmembrane region" description="Helical" evidence="14">
    <location>
        <begin position="343"/>
        <end position="362"/>
    </location>
</feature>
<dbReference type="RefSeq" id="WP_377740645.1">
    <property type="nucleotide sequence ID" value="NZ_BAABJG010000032.1"/>
</dbReference>
<keyword evidence="11 14" id="KW-0472">Membrane</keyword>
<feature type="transmembrane region" description="Helical" evidence="14">
    <location>
        <begin position="382"/>
        <end position="402"/>
    </location>
</feature>
<feature type="transmembrane region" description="Helical" evidence="14">
    <location>
        <begin position="193"/>
        <end position="211"/>
    </location>
</feature>
<feature type="transmembrane region" description="Helical" evidence="14">
    <location>
        <begin position="46"/>
        <end position="62"/>
    </location>
</feature>
<feature type="transmembrane region" description="Helical" evidence="14">
    <location>
        <begin position="318"/>
        <end position="337"/>
    </location>
</feature>
<dbReference type="PANTHER" id="PTHR23501">
    <property type="entry name" value="MAJOR FACILITATOR SUPERFAMILY"/>
    <property type="match status" value="1"/>
</dbReference>
<feature type="transmembrane region" description="Helical" evidence="14">
    <location>
        <begin position="133"/>
        <end position="152"/>
    </location>
</feature>
<dbReference type="Gene3D" id="1.20.1250.20">
    <property type="entry name" value="MFS general substrate transporter like domains"/>
    <property type="match status" value="1"/>
</dbReference>
<evidence type="ECO:0000256" key="7">
    <source>
        <dbReference type="ARBA" id="ARBA00022692"/>
    </source>
</evidence>
<evidence type="ECO:0000256" key="8">
    <source>
        <dbReference type="ARBA" id="ARBA00022781"/>
    </source>
</evidence>
<accession>A0ABW3UE84</accession>
<keyword evidence="8" id="KW-0375">Hydrogen ion transport</keyword>
<evidence type="ECO:0000313" key="17">
    <source>
        <dbReference type="Proteomes" id="UP001597180"/>
    </source>
</evidence>
<dbReference type="Gene3D" id="1.20.1720.10">
    <property type="entry name" value="Multidrug resistance protein D"/>
    <property type="match status" value="1"/>
</dbReference>